<evidence type="ECO:0000313" key="1">
    <source>
        <dbReference type="EMBL" id="KAF2110569.1"/>
    </source>
</evidence>
<dbReference type="Proteomes" id="UP000799770">
    <property type="component" value="Unassembled WGS sequence"/>
</dbReference>
<reference evidence="1" key="1">
    <citation type="journal article" date="2020" name="Stud. Mycol.">
        <title>101 Dothideomycetes genomes: a test case for predicting lifestyles and emergence of pathogens.</title>
        <authorList>
            <person name="Haridas S."/>
            <person name="Albert R."/>
            <person name="Binder M."/>
            <person name="Bloem J."/>
            <person name="Labutti K."/>
            <person name="Salamov A."/>
            <person name="Andreopoulos B."/>
            <person name="Baker S."/>
            <person name="Barry K."/>
            <person name="Bills G."/>
            <person name="Bluhm B."/>
            <person name="Cannon C."/>
            <person name="Castanera R."/>
            <person name="Culley D."/>
            <person name="Daum C."/>
            <person name="Ezra D."/>
            <person name="Gonzalez J."/>
            <person name="Henrissat B."/>
            <person name="Kuo A."/>
            <person name="Liang C."/>
            <person name="Lipzen A."/>
            <person name="Lutzoni F."/>
            <person name="Magnuson J."/>
            <person name="Mondo S."/>
            <person name="Nolan M."/>
            <person name="Ohm R."/>
            <person name="Pangilinan J."/>
            <person name="Park H.-J."/>
            <person name="Ramirez L."/>
            <person name="Alfaro M."/>
            <person name="Sun H."/>
            <person name="Tritt A."/>
            <person name="Yoshinaga Y."/>
            <person name="Zwiers L.-H."/>
            <person name="Turgeon B."/>
            <person name="Goodwin S."/>
            <person name="Spatafora J."/>
            <person name="Crous P."/>
            <person name="Grigoriev I."/>
        </authorList>
    </citation>
    <scope>NUCLEOTIDE SEQUENCE</scope>
    <source>
        <strain evidence="1">CBS 627.86</strain>
    </source>
</reference>
<name>A0A6A5YTP9_9PLEO</name>
<dbReference type="AlphaFoldDB" id="A0A6A5YTP9"/>
<dbReference type="EMBL" id="ML977337">
    <property type="protein sequence ID" value="KAF2110569.1"/>
    <property type="molecule type" value="Genomic_DNA"/>
</dbReference>
<sequence>MAEKLGRKVKSVAERLRYMRAQYRVSTSKDEESRNWHDELDDNEHAVLEERFYRILQELREGNITNSWKCVLTSISTRDWAAKLLPLIPIRVKHMLASPRQPTVSELKALEWKDTSSMGVYFWILQKLHNPMSEESHIYVGSATKYGWELAGRQLQHERHEAGPKLPRRVYNLKTRKRRNWTGNFHTLPVVDRISDESQEVMQIRRLVIVAEVILTTWLGGFWVDRGEQQRLHSLCPWHPITGNYCGLCSHSPLSLDYPTLAEQAKSGDCD</sequence>
<evidence type="ECO:0000313" key="2">
    <source>
        <dbReference type="Proteomes" id="UP000799770"/>
    </source>
</evidence>
<dbReference type="OrthoDB" id="5410795at2759"/>
<protein>
    <submittedName>
        <fullName evidence="1">Uncharacterized protein</fullName>
    </submittedName>
</protein>
<accession>A0A6A5YTP9</accession>
<gene>
    <name evidence="1" type="ORF">BDV96DRAFT_650684</name>
</gene>
<organism evidence="1 2">
    <name type="scientific">Lophiotrema nucula</name>
    <dbReference type="NCBI Taxonomy" id="690887"/>
    <lineage>
        <taxon>Eukaryota</taxon>
        <taxon>Fungi</taxon>
        <taxon>Dikarya</taxon>
        <taxon>Ascomycota</taxon>
        <taxon>Pezizomycotina</taxon>
        <taxon>Dothideomycetes</taxon>
        <taxon>Pleosporomycetidae</taxon>
        <taxon>Pleosporales</taxon>
        <taxon>Lophiotremataceae</taxon>
        <taxon>Lophiotrema</taxon>
    </lineage>
</organism>
<proteinExistence type="predicted"/>
<keyword evidence="2" id="KW-1185">Reference proteome</keyword>